<dbReference type="Pfam" id="PF00415">
    <property type="entry name" value="RCC1"/>
    <property type="match status" value="4"/>
</dbReference>
<dbReference type="RefSeq" id="WP_345521235.1">
    <property type="nucleotide sequence ID" value="NZ_BAABKM010000002.1"/>
</dbReference>
<dbReference type="PANTHER" id="PTHR45982:SF1">
    <property type="entry name" value="REGULATOR OF CHROMOSOME CONDENSATION"/>
    <property type="match status" value="1"/>
</dbReference>
<feature type="signal peptide" evidence="1">
    <location>
        <begin position="1"/>
        <end position="25"/>
    </location>
</feature>
<dbReference type="Gene3D" id="2.60.40.10">
    <property type="entry name" value="Immunoglobulins"/>
    <property type="match status" value="1"/>
</dbReference>
<feature type="chain" id="PRO_5046258157" description="IPT/TIG domain-containing protein" evidence="1">
    <location>
        <begin position="26"/>
        <end position="1044"/>
    </location>
</feature>
<dbReference type="PROSITE" id="PS50012">
    <property type="entry name" value="RCC1_3"/>
    <property type="match status" value="4"/>
</dbReference>
<proteinExistence type="predicted"/>
<dbReference type="Pfam" id="PF01833">
    <property type="entry name" value="TIG"/>
    <property type="match status" value="1"/>
</dbReference>
<feature type="domain" description="IPT/TIG" evidence="2">
    <location>
        <begin position="34"/>
        <end position="115"/>
    </location>
</feature>
<gene>
    <name evidence="3" type="ORF">GCM10023349_21280</name>
</gene>
<evidence type="ECO:0000259" key="2">
    <source>
        <dbReference type="Pfam" id="PF01833"/>
    </source>
</evidence>
<dbReference type="SUPFAM" id="SSF50985">
    <property type="entry name" value="RCC1/BLIP-II"/>
    <property type="match status" value="1"/>
</dbReference>
<comment type="caution">
    <text evidence="3">The sequence shown here is derived from an EMBL/GenBank/DDBJ whole genome shotgun (WGS) entry which is preliminary data.</text>
</comment>
<dbReference type="InterPro" id="IPR009091">
    <property type="entry name" value="RCC1/BLIP-II"/>
</dbReference>
<evidence type="ECO:0000313" key="3">
    <source>
        <dbReference type="EMBL" id="GAA4703582.1"/>
    </source>
</evidence>
<dbReference type="EMBL" id="BAABKM010000002">
    <property type="protein sequence ID" value="GAA4703582.1"/>
    <property type="molecule type" value="Genomic_DNA"/>
</dbReference>
<evidence type="ECO:0000313" key="4">
    <source>
        <dbReference type="Proteomes" id="UP001499974"/>
    </source>
</evidence>
<dbReference type="InterPro" id="IPR051553">
    <property type="entry name" value="Ran_GTPase-activating"/>
</dbReference>
<dbReference type="InterPro" id="IPR000408">
    <property type="entry name" value="Reg_chr_condens"/>
</dbReference>
<dbReference type="CDD" id="cd00603">
    <property type="entry name" value="IPT_PCSR"/>
    <property type="match status" value="1"/>
</dbReference>
<dbReference type="PANTHER" id="PTHR45982">
    <property type="entry name" value="REGULATOR OF CHROMOSOME CONDENSATION"/>
    <property type="match status" value="1"/>
</dbReference>
<dbReference type="Proteomes" id="UP001499974">
    <property type="component" value="Unassembled WGS sequence"/>
</dbReference>
<evidence type="ECO:0000256" key="1">
    <source>
        <dbReference type="SAM" id="SignalP"/>
    </source>
</evidence>
<dbReference type="InterPro" id="IPR013783">
    <property type="entry name" value="Ig-like_fold"/>
</dbReference>
<reference evidence="4" key="1">
    <citation type="journal article" date="2019" name="Int. J. Syst. Evol. Microbiol.">
        <title>The Global Catalogue of Microorganisms (GCM) 10K type strain sequencing project: providing services to taxonomists for standard genome sequencing and annotation.</title>
        <authorList>
            <consortium name="The Broad Institute Genomics Platform"/>
            <consortium name="The Broad Institute Genome Sequencing Center for Infectious Disease"/>
            <person name="Wu L."/>
            <person name="Ma J."/>
        </authorList>
    </citation>
    <scope>NUCLEOTIDE SEQUENCE [LARGE SCALE GENOMIC DNA]</scope>
    <source>
        <strain evidence="4">JCM 18531</strain>
    </source>
</reference>
<dbReference type="SUPFAM" id="SSF81296">
    <property type="entry name" value="E set domains"/>
    <property type="match status" value="1"/>
</dbReference>
<dbReference type="Gene3D" id="2.130.10.30">
    <property type="entry name" value="Regulator of chromosome condensation 1/beta-lactamase-inhibitor protein II"/>
    <property type="match status" value="2"/>
</dbReference>
<keyword evidence="1" id="KW-0732">Signal</keyword>
<dbReference type="InterPro" id="IPR014756">
    <property type="entry name" value="Ig_E-set"/>
</dbReference>
<name>A0ABP8XDC6_9ACTN</name>
<dbReference type="InterPro" id="IPR002909">
    <property type="entry name" value="IPT_dom"/>
</dbReference>
<organism evidence="3 4">
    <name type="scientific">Nocardioides conyzicola</name>
    <dbReference type="NCBI Taxonomy" id="1651781"/>
    <lineage>
        <taxon>Bacteria</taxon>
        <taxon>Bacillati</taxon>
        <taxon>Actinomycetota</taxon>
        <taxon>Actinomycetes</taxon>
        <taxon>Propionibacteriales</taxon>
        <taxon>Nocardioidaceae</taxon>
        <taxon>Nocardioides</taxon>
    </lineage>
</organism>
<protein>
    <recommendedName>
        <fullName evidence="2">IPT/TIG domain-containing protein</fullName>
    </recommendedName>
</protein>
<accession>A0ABP8XDC6</accession>
<keyword evidence="4" id="KW-1185">Reference proteome</keyword>
<sequence length="1044" mass="107884">MRRLVTLLALSCALGLPWVSPEVSAAKPQKAVTPSVTSVSPRLGAAVGGTRVTVKGHGFTRRSVVLFGKHQVRTTYVSKRRVVAIAPAGKAGMVAVRVRTGRLTSKVSRKARFTYQSMVEPKVTLAAAGPVEISVGERVAFAGRTSPKRSGASVRLEYQNPDARWLAAGTAKVAADGSFALGHEPLAGSWRYRAVVPGRGRYLQALSGTVEVDVAGAAEVRVEVVNVPAGATPAVAVSGPLGEELISQTTTYRPARPGTWRIVADGIADDGGDWSATVPDQSVDLQRGQSVVLQVDYSFRQAPNAVAPPEQITYAADRVEDGLFDLTFPVPGVAARHRLDRVRSTTVGRLIDTPDTWWLPRTCPQVGDRIALPPSDAIAELYRGALGTITQVDCQLWGVDYRTVVRSIRLHVDGSVTFADLIRDGSIDDGLQELVLDGADATTDDGYLPPILSKEIRARATGAASVQATKKGVTLGCDGNVTAELSAKLDVRPKVTLKAEWGLFALKKATLRGEITEEADLHASLTGKGQCEASSHLGTVHFPPFVVPAGPFALTVLPRLDTTATASIGFAATASVGVHQSFNTWAQVAWTPEGGFSRPEFGGDPAELTPEHTFNGALTGGLKLRAELSFNLVGVDGPLVFAQAALDAKALADVDPGGDTGWEVTPAVALGGKFRLKALGAGFESGDLIFWSHTWGPWGSLGRQPATDIVDFSAGVAHFCAVRAGGAVWCWGDGTHGQLGDGASTTSQDPVRVQGLTDAVAVSAGAGSSCAVRRGGTVVCWGDGAWGQLGNGGTTSSPTPVTVAGISDAVSVDVGGRHVCAVLRGGRIDCWGRGGAGQLGQGSTASSTTPVQVSGISDAVQVSVSAPSTGPDAHTCAVMRSGTVSCWGQNPDGQLGDGTLVSSTTPRPVAGLTDVVEVAAGGMHTCARRSGGTVMCWGYVGAAQVLPSTFTSSSSTPVPVAGITGVVDLHSGWVGMAALGAEGRRTGWVGVAVATWRDGRAPSDAVRLELLDVPGGTKSCALTSARALSCDGGTDSAWTPLLLP</sequence>